<reference evidence="1 2" key="1">
    <citation type="journal article" date="2016" name="Mol. Biol. Evol.">
        <title>Comparative Genomics of Early-Diverging Mushroom-Forming Fungi Provides Insights into the Origins of Lignocellulose Decay Capabilities.</title>
        <authorList>
            <person name="Nagy L.G."/>
            <person name="Riley R."/>
            <person name="Tritt A."/>
            <person name="Adam C."/>
            <person name="Daum C."/>
            <person name="Floudas D."/>
            <person name="Sun H."/>
            <person name="Yadav J.S."/>
            <person name="Pangilinan J."/>
            <person name="Larsson K.H."/>
            <person name="Matsuura K."/>
            <person name="Barry K."/>
            <person name="Labutti K."/>
            <person name="Kuo R."/>
            <person name="Ohm R.A."/>
            <person name="Bhattacharya S.S."/>
            <person name="Shirouzu T."/>
            <person name="Yoshinaga Y."/>
            <person name="Martin F.M."/>
            <person name="Grigoriev I.V."/>
            <person name="Hibbett D.S."/>
        </authorList>
    </citation>
    <scope>NUCLEOTIDE SEQUENCE [LARGE SCALE GENOMIC DNA]</scope>
    <source>
        <strain evidence="1 2">CBS 109695</strain>
    </source>
</reference>
<proteinExistence type="predicted"/>
<protein>
    <submittedName>
        <fullName evidence="1">Uncharacterized protein</fullName>
    </submittedName>
</protein>
<accession>A0A166Q103</accession>
<gene>
    <name evidence="1" type="ORF">FIBSPDRAFT_887143</name>
</gene>
<organism evidence="1 2">
    <name type="scientific">Athelia psychrophila</name>
    <dbReference type="NCBI Taxonomy" id="1759441"/>
    <lineage>
        <taxon>Eukaryota</taxon>
        <taxon>Fungi</taxon>
        <taxon>Dikarya</taxon>
        <taxon>Basidiomycota</taxon>
        <taxon>Agaricomycotina</taxon>
        <taxon>Agaricomycetes</taxon>
        <taxon>Agaricomycetidae</taxon>
        <taxon>Atheliales</taxon>
        <taxon>Atheliaceae</taxon>
        <taxon>Athelia</taxon>
    </lineage>
</organism>
<dbReference type="Proteomes" id="UP000076532">
    <property type="component" value="Unassembled WGS sequence"/>
</dbReference>
<sequence length="192" mass="20839">MAIAGLPDCQSAGLSKSKTSWNCPRLKLSALASDVPRDWTLAPSIVSDVVQLFTKRRPHSIGPPTQNPATCVRISIGPLEAYAWVLEELVRGDILGREDRGRGLACEIVERYTGKRKQTAHRVQVLNRINKRSGPGDWNTEYGMLQGVPNTEHVTPAPRPPIQIANGAAKSEYTRCSFHSASGAAILAAQDS</sequence>
<keyword evidence="2" id="KW-1185">Reference proteome</keyword>
<dbReference type="EMBL" id="KV417513">
    <property type="protein sequence ID" value="KZP26649.1"/>
    <property type="molecule type" value="Genomic_DNA"/>
</dbReference>
<evidence type="ECO:0000313" key="2">
    <source>
        <dbReference type="Proteomes" id="UP000076532"/>
    </source>
</evidence>
<evidence type="ECO:0000313" key="1">
    <source>
        <dbReference type="EMBL" id="KZP26649.1"/>
    </source>
</evidence>
<dbReference type="AlphaFoldDB" id="A0A166Q103"/>
<name>A0A166Q103_9AGAM</name>